<comment type="caution">
    <text evidence="2">The sequence shown here is derived from an EMBL/GenBank/DDBJ whole genome shotgun (WGS) entry which is preliminary data.</text>
</comment>
<keyword evidence="3" id="KW-1185">Reference proteome</keyword>
<organism evidence="2 3">
    <name type="scientific">Dyadobacter linearis</name>
    <dbReference type="NCBI Taxonomy" id="2823330"/>
    <lineage>
        <taxon>Bacteria</taxon>
        <taxon>Pseudomonadati</taxon>
        <taxon>Bacteroidota</taxon>
        <taxon>Cytophagia</taxon>
        <taxon>Cytophagales</taxon>
        <taxon>Spirosomataceae</taxon>
        <taxon>Dyadobacter</taxon>
    </lineage>
</organism>
<feature type="transmembrane region" description="Helical" evidence="1">
    <location>
        <begin position="103"/>
        <end position="123"/>
    </location>
</feature>
<reference evidence="2 3" key="1">
    <citation type="submission" date="2021-04" db="EMBL/GenBank/DDBJ databases">
        <authorList>
            <person name="Rodrigo-Torres L."/>
            <person name="Arahal R. D."/>
            <person name="Lucena T."/>
        </authorList>
    </citation>
    <scope>NUCLEOTIDE SEQUENCE [LARGE SCALE GENOMIC DNA]</scope>
    <source>
        <strain evidence="2 3">CECT 9623</strain>
    </source>
</reference>
<keyword evidence="1" id="KW-0812">Transmembrane</keyword>
<feature type="transmembrane region" description="Helical" evidence="1">
    <location>
        <begin position="36"/>
        <end position="69"/>
    </location>
</feature>
<dbReference type="RefSeq" id="WP_215236663.1">
    <property type="nucleotide sequence ID" value="NZ_CAJRAU010000013.1"/>
</dbReference>
<proteinExistence type="predicted"/>
<keyword evidence="1" id="KW-1133">Transmembrane helix</keyword>
<name>A0ABM8UYL0_9BACT</name>
<dbReference type="EMBL" id="CAJRAU010000013">
    <property type="protein sequence ID" value="CAG5074757.1"/>
    <property type="molecule type" value="Genomic_DNA"/>
</dbReference>
<gene>
    <name evidence="2" type="ORF">DYBT9623_05445</name>
</gene>
<keyword evidence="1" id="KW-0472">Membrane</keyword>
<evidence type="ECO:0000313" key="3">
    <source>
        <dbReference type="Proteomes" id="UP000679725"/>
    </source>
</evidence>
<sequence length="128" mass="14954">MKILTTNWINILGVFIAMLLYSIIFNQLNNDLGYNIFQSIVGSLILICLYGMMFWGLFVVSLIVADLLLIVWDQKHLRQKLLIEWLIISSPAIYRLIKYQEWIFLVGIVAFFITQLLREKLIVKAMSI</sequence>
<evidence type="ECO:0000313" key="2">
    <source>
        <dbReference type="EMBL" id="CAG5074757.1"/>
    </source>
</evidence>
<dbReference type="Proteomes" id="UP000679725">
    <property type="component" value="Unassembled WGS sequence"/>
</dbReference>
<feature type="transmembrane region" description="Helical" evidence="1">
    <location>
        <begin position="7"/>
        <end position="24"/>
    </location>
</feature>
<accession>A0ABM8UYL0</accession>
<evidence type="ECO:0000256" key="1">
    <source>
        <dbReference type="SAM" id="Phobius"/>
    </source>
</evidence>
<protein>
    <submittedName>
        <fullName evidence="2">Uncharacterized protein</fullName>
    </submittedName>
</protein>